<comment type="caution">
    <text evidence="4">The sequence shown here is derived from an EMBL/GenBank/DDBJ whole genome shotgun (WGS) entry which is preliminary data.</text>
</comment>
<dbReference type="Gene3D" id="2.40.10.10">
    <property type="entry name" value="Trypsin-like serine proteases"/>
    <property type="match status" value="1"/>
</dbReference>
<name>A6GET7_9BACT</name>
<dbReference type="SMART" id="SM00020">
    <property type="entry name" value="Tryp_SPc"/>
    <property type="match status" value="1"/>
</dbReference>
<evidence type="ECO:0000259" key="3">
    <source>
        <dbReference type="PROSITE" id="PS50240"/>
    </source>
</evidence>
<dbReference type="GO" id="GO:0004252">
    <property type="term" value="F:serine-type endopeptidase activity"/>
    <property type="evidence" value="ECO:0007669"/>
    <property type="project" value="InterPro"/>
</dbReference>
<evidence type="ECO:0000313" key="4">
    <source>
        <dbReference type="EMBL" id="EDM75599.1"/>
    </source>
</evidence>
<dbReference type="Proteomes" id="UP000005801">
    <property type="component" value="Unassembled WGS sequence"/>
</dbReference>
<dbReference type="SUPFAM" id="SSF50494">
    <property type="entry name" value="Trypsin-like serine proteases"/>
    <property type="match status" value="1"/>
</dbReference>
<evidence type="ECO:0000256" key="2">
    <source>
        <dbReference type="SAM" id="MobiDB-lite"/>
    </source>
</evidence>
<evidence type="ECO:0000256" key="1">
    <source>
        <dbReference type="ARBA" id="ARBA00023157"/>
    </source>
</evidence>
<reference evidence="4 5" key="1">
    <citation type="submission" date="2007-06" db="EMBL/GenBank/DDBJ databases">
        <authorList>
            <person name="Shimkets L."/>
            <person name="Ferriera S."/>
            <person name="Johnson J."/>
            <person name="Kravitz S."/>
            <person name="Beeson K."/>
            <person name="Sutton G."/>
            <person name="Rogers Y.-H."/>
            <person name="Friedman R."/>
            <person name="Frazier M."/>
            <person name="Venter J.C."/>
        </authorList>
    </citation>
    <scope>NUCLEOTIDE SEQUENCE [LARGE SCALE GENOMIC DNA]</scope>
    <source>
        <strain evidence="4 5">SIR-1</strain>
    </source>
</reference>
<dbReference type="InterPro" id="IPR013783">
    <property type="entry name" value="Ig-like_fold"/>
</dbReference>
<dbReference type="GO" id="GO:0006508">
    <property type="term" value="P:proteolysis"/>
    <property type="evidence" value="ECO:0007669"/>
    <property type="project" value="UniProtKB-KW"/>
</dbReference>
<proteinExistence type="predicted"/>
<dbReference type="InterPro" id="IPR009003">
    <property type="entry name" value="Peptidase_S1_PA"/>
</dbReference>
<protein>
    <submittedName>
        <fullName evidence="4">Secreted trypsin-like serine protease</fullName>
    </submittedName>
</protein>
<dbReference type="NCBIfam" id="TIGR03901">
    <property type="entry name" value="MYXO-CTERM"/>
    <property type="match status" value="1"/>
</dbReference>
<keyword evidence="4" id="KW-0645">Protease</keyword>
<keyword evidence="4" id="KW-0378">Hydrolase</keyword>
<gene>
    <name evidence="4" type="ORF">PPSIR1_00110</name>
</gene>
<dbReference type="InterPro" id="IPR017756">
    <property type="entry name" value="TM_Gly-Cys-Arg_CS"/>
</dbReference>
<dbReference type="InterPro" id="IPR001254">
    <property type="entry name" value="Trypsin_dom"/>
</dbReference>
<dbReference type="PANTHER" id="PTHR24276">
    <property type="entry name" value="POLYSERASE-RELATED"/>
    <property type="match status" value="1"/>
</dbReference>
<keyword evidence="5" id="KW-1185">Reference proteome</keyword>
<evidence type="ECO:0000313" key="5">
    <source>
        <dbReference type="Proteomes" id="UP000005801"/>
    </source>
</evidence>
<dbReference type="eggNOG" id="COG5640">
    <property type="taxonomic scope" value="Bacteria"/>
</dbReference>
<dbReference type="NCBIfam" id="TIGR03382">
    <property type="entry name" value="GC_trans_RRR"/>
    <property type="match status" value="1"/>
</dbReference>
<organism evidence="4 5">
    <name type="scientific">Plesiocystis pacifica SIR-1</name>
    <dbReference type="NCBI Taxonomy" id="391625"/>
    <lineage>
        <taxon>Bacteria</taxon>
        <taxon>Pseudomonadati</taxon>
        <taxon>Myxococcota</taxon>
        <taxon>Polyangia</taxon>
        <taxon>Nannocystales</taxon>
        <taxon>Nannocystaceae</taxon>
        <taxon>Plesiocystis</taxon>
    </lineage>
</organism>
<dbReference type="PANTHER" id="PTHR24276:SF98">
    <property type="entry name" value="FI18310P1-RELATED"/>
    <property type="match status" value="1"/>
</dbReference>
<dbReference type="InterPro" id="IPR043504">
    <property type="entry name" value="Peptidase_S1_PA_chymotrypsin"/>
</dbReference>
<dbReference type="PROSITE" id="PS50240">
    <property type="entry name" value="TRYPSIN_DOM"/>
    <property type="match status" value="1"/>
</dbReference>
<dbReference type="EMBL" id="ABCS01000086">
    <property type="protein sequence ID" value="EDM75599.1"/>
    <property type="molecule type" value="Genomic_DNA"/>
</dbReference>
<feature type="region of interest" description="Disordered" evidence="2">
    <location>
        <begin position="384"/>
        <end position="431"/>
    </location>
</feature>
<dbReference type="InterPro" id="IPR050430">
    <property type="entry name" value="Peptidase_S1"/>
</dbReference>
<dbReference type="Gene3D" id="2.60.40.10">
    <property type="entry name" value="Immunoglobulins"/>
    <property type="match status" value="1"/>
</dbReference>
<dbReference type="STRING" id="391625.PPSIR1_00110"/>
<dbReference type="InterPro" id="IPR024038">
    <property type="entry name" value="MYXO-CTERM"/>
</dbReference>
<dbReference type="Pfam" id="PF00089">
    <property type="entry name" value="Trypsin"/>
    <property type="match status" value="1"/>
</dbReference>
<keyword evidence="1" id="KW-1015">Disulfide bond</keyword>
<dbReference type="AlphaFoldDB" id="A6GET7"/>
<accession>A6GET7</accession>
<sequence>MAMLEVEAEGLEESTEVWGGYETEPCAWPSVVLVSGAGNICTGTLIHPGVIMYAAHCGTEEKTIRFGDSFNAGNNRAVEYCKASPQYQTQGTYQEFDWAYCVLEEEMHEVPFTPVGFGCEVDQYRYNGAEIAVVGFGNNDGEDGAGRKRWAFTNMYNLETYKFDVGSGTNPSICSGDSGGPAFIRYDDGTWHNFGIASTKSGSTCNDNPGTHSSAVEAVKWIETDSGIDVTPCHDLNGNWNPNHYCGNFSNSQPALTGGSWYTWCEDTTALDWSSTCGSSFYETDFEDAPPLIQIQVPSDGQVFEMEPASFDITVVAEDAGGLPLEEISLALDGEPLAQTYIESPAVWDGASFPDGTYTLTATAIDFWGNSATSEVTFTVLDSAAGDSDDEGEEDDGNADEVGDTEGDAGFEPVAPVDSGCACSTDGDEPSAPLWAGLGLIGLLALRRRR</sequence>
<dbReference type="RefSeq" id="WP_006975227.1">
    <property type="nucleotide sequence ID" value="NZ_ABCS01000086.1"/>
</dbReference>
<feature type="domain" description="Peptidase S1" evidence="3">
    <location>
        <begin position="17"/>
        <end position="227"/>
    </location>
</feature>
<feature type="compositionally biased region" description="Acidic residues" evidence="2">
    <location>
        <begin position="387"/>
        <end position="409"/>
    </location>
</feature>